<dbReference type="Gene3D" id="2.60.120.290">
    <property type="entry name" value="Spermadhesin, CUB domain"/>
    <property type="match status" value="1"/>
</dbReference>
<dbReference type="PANTHER" id="PTHR46908">
    <property type="entry name" value="CUBILIN-LIKE PROTEIN"/>
    <property type="match status" value="1"/>
</dbReference>
<dbReference type="CDD" id="cd00041">
    <property type="entry name" value="CUB"/>
    <property type="match status" value="1"/>
</dbReference>
<dbReference type="SMART" id="SM00042">
    <property type="entry name" value="CUB"/>
    <property type="match status" value="1"/>
</dbReference>
<reference evidence="4" key="3">
    <citation type="submission" date="2025-09" db="UniProtKB">
        <authorList>
            <consortium name="Ensembl"/>
        </authorList>
    </citation>
    <scope>IDENTIFICATION</scope>
</reference>
<dbReference type="InParanoid" id="A0A672TTC2"/>
<dbReference type="PANTHER" id="PTHR46908:SF4">
    <property type="entry name" value="TUMOR NECROSIS FACTOR-INDUCIBLE GENE 6 PROTEIN"/>
    <property type="match status" value="1"/>
</dbReference>
<proteinExistence type="predicted"/>
<evidence type="ECO:0000313" key="5">
    <source>
        <dbReference type="Proteomes" id="UP000472266"/>
    </source>
</evidence>
<reference evidence="4 5" key="1">
    <citation type="submission" date="2019-11" db="EMBL/GenBank/DDBJ databases">
        <title>Strigops habroptila (kakapo) genome, bStrHab1, primary haplotype, v2.</title>
        <authorList>
            <person name="Jarvis E.D."/>
            <person name="Howard J."/>
            <person name="Rhie A."/>
            <person name="Phillippy A."/>
            <person name="Korlach J."/>
            <person name="Digby A."/>
            <person name="Iorns D."/>
            <person name="Eason D."/>
            <person name="Robertson B."/>
            <person name="Raemaekers T."/>
            <person name="Howe K."/>
            <person name="Lewin H."/>
            <person name="Damas J."/>
            <person name="Hastie A."/>
            <person name="Tracey A."/>
            <person name="Chow W."/>
            <person name="Fedrigo O."/>
        </authorList>
    </citation>
    <scope>NUCLEOTIDE SEQUENCE [LARGE SCALE GENOMIC DNA]</scope>
</reference>
<keyword evidence="5" id="KW-1185">Reference proteome</keyword>
<sequence length="95" mass="10835">MGYFVFLSGCGGELSGPSGSFHSPGYPNRYPNNKECIWYIQTAPGSSIQFTIEDFEVEYHPDCNYDVLEVRTLDLFLKNTCFTPQKVTCFSVWSR</sequence>
<dbReference type="InterPro" id="IPR052129">
    <property type="entry name" value="Spermadhesin-Link_domain"/>
</dbReference>
<dbReference type="AlphaFoldDB" id="A0A672TTC2"/>
<dbReference type="SUPFAM" id="SSF49854">
    <property type="entry name" value="Spermadhesin, CUB domain"/>
    <property type="match status" value="1"/>
</dbReference>
<dbReference type="OMA" id="WYIQTAP"/>
<dbReference type="GO" id="GO:0050728">
    <property type="term" value="P:negative regulation of inflammatory response"/>
    <property type="evidence" value="ECO:0007669"/>
    <property type="project" value="TreeGrafter"/>
</dbReference>
<accession>A0A672TTC2</accession>
<dbReference type="Ensembl" id="ENSSHBT00005006353.1">
    <property type="protein sequence ID" value="ENSSHBP00005005250.1"/>
    <property type="gene ID" value="ENSSHBG00005004590.1"/>
</dbReference>
<comment type="caution">
    <text evidence="2">Lacks conserved residue(s) required for the propagation of feature annotation.</text>
</comment>
<name>A0A672TTC2_STRHB</name>
<evidence type="ECO:0000313" key="4">
    <source>
        <dbReference type="Ensembl" id="ENSSHBP00005005250.1"/>
    </source>
</evidence>
<keyword evidence="1" id="KW-1015">Disulfide bond</keyword>
<feature type="domain" description="CUB" evidence="3">
    <location>
        <begin position="10"/>
        <end position="95"/>
    </location>
</feature>
<reference evidence="4" key="2">
    <citation type="submission" date="2025-08" db="UniProtKB">
        <authorList>
            <consortium name="Ensembl"/>
        </authorList>
    </citation>
    <scope>IDENTIFICATION</scope>
</reference>
<dbReference type="InterPro" id="IPR000859">
    <property type="entry name" value="CUB_dom"/>
</dbReference>
<evidence type="ECO:0000259" key="3">
    <source>
        <dbReference type="PROSITE" id="PS01180"/>
    </source>
</evidence>
<protein>
    <recommendedName>
        <fullName evidence="3">CUB domain-containing protein</fullName>
    </recommendedName>
</protein>
<dbReference type="PROSITE" id="PS01180">
    <property type="entry name" value="CUB"/>
    <property type="match status" value="1"/>
</dbReference>
<dbReference type="GeneTree" id="ENSGT00940000158291"/>
<dbReference type="Pfam" id="PF00431">
    <property type="entry name" value="CUB"/>
    <property type="match status" value="1"/>
</dbReference>
<evidence type="ECO:0000256" key="2">
    <source>
        <dbReference type="PROSITE-ProRule" id="PRU00059"/>
    </source>
</evidence>
<evidence type="ECO:0000256" key="1">
    <source>
        <dbReference type="ARBA" id="ARBA00023157"/>
    </source>
</evidence>
<dbReference type="GO" id="GO:0005615">
    <property type="term" value="C:extracellular space"/>
    <property type="evidence" value="ECO:0007669"/>
    <property type="project" value="TreeGrafter"/>
</dbReference>
<dbReference type="InterPro" id="IPR035914">
    <property type="entry name" value="Sperma_CUB_dom_sf"/>
</dbReference>
<dbReference type="Proteomes" id="UP000472266">
    <property type="component" value="Chromosome 1"/>
</dbReference>
<organism evidence="4 5">
    <name type="scientific">Strigops habroptila</name>
    <name type="common">Kakapo</name>
    <dbReference type="NCBI Taxonomy" id="2489341"/>
    <lineage>
        <taxon>Eukaryota</taxon>
        <taxon>Metazoa</taxon>
        <taxon>Chordata</taxon>
        <taxon>Craniata</taxon>
        <taxon>Vertebrata</taxon>
        <taxon>Euteleostomi</taxon>
        <taxon>Archelosauria</taxon>
        <taxon>Archosauria</taxon>
        <taxon>Dinosauria</taxon>
        <taxon>Saurischia</taxon>
        <taxon>Theropoda</taxon>
        <taxon>Coelurosauria</taxon>
        <taxon>Aves</taxon>
        <taxon>Neognathae</taxon>
        <taxon>Neoaves</taxon>
        <taxon>Telluraves</taxon>
        <taxon>Australaves</taxon>
        <taxon>Psittaciformes</taxon>
        <taxon>Psittacidae</taxon>
        <taxon>Strigops</taxon>
    </lineage>
</organism>